<accession>A0A0M4FKM4</accession>
<reference evidence="2" key="1">
    <citation type="submission" date="2015-08" db="EMBL/GenBank/DDBJ databases">
        <title>Genome sequencing project for genomic taxonomy and phylogenomics of Bacillus-like bacteria.</title>
        <authorList>
            <person name="Liu B."/>
            <person name="Wang J."/>
            <person name="Zhu Y."/>
            <person name="Liu G."/>
            <person name="Chen Q."/>
            <person name="Chen Z."/>
            <person name="Lan J."/>
            <person name="Che J."/>
            <person name="Ge C."/>
            <person name="Shi H."/>
            <person name="Pan Z."/>
            <person name="Liu X."/>
        </authorList>
    </citation>
    <scope>NUCLEOTIDE SEQUENCE [LARGE SCALE GENOMIC DNA]</scope>
    <source>
        <strain evidence="2">FJAT-4402</strain>
    </source>
</reference>
<name>A0A0M4FKM4_9BACI</name>
<dbReference type="Proteomes" id="UP000067625">
    <property type="component" value="Chromosome"/>
</dbReference>
<evidence type="ECO:0000313" key="2">
    <source>
        <dbReference type="Proteomes" id="UP000067625"/>
    </source>
</evidence>
<dbReference type="RefSeq" id="WP_053604140.1">
    <property type="nucleotide sequence ID" value="NZ_CP012600.1"/>
</dbReference>
<organism evidence="1 2">
    <name type="scientific">Bacillus gobiensis</name>
    <dbReference type="NCBI Taxonomy" id="1441095"/>
    <lineage>
        <taxon>Bacteria</taxon>
        <taxon>Bacillati</taxon>
        <taxon>Bacillota</taxon>
        <taxon>Bacilli</taxon>
        <taxon>Bacillales</taxon>
        <taxon>Bacillaceae</taxon>
        <taxon>Bacillus</taxon>
    </lineage>
</organism>
<dbReference type="PATRIC" id="fig|1441095.3.peg.2793"/>
<dbReference type="OrthoDB" id="2376696at2"/>
<reference evidence="1 2" key="2">
    <citation type="journal article" date="2016" name="Int. J. Syst. Evol. Microbiol.">
        <title>Bacillus gobiensis sp. nov., isolated from a soil sample.</title>
        <authorList>
            <person name="Liu B."/>
            <person name="Liu G.H."/>
            <person name="Cetin S."/>
            <person name="Schumann P."/>
            <person name="Pan Z.Z."/>
            <person name="Chen Q.Q."/>
        </authorList>
    </citation>
    <scope>NUCLEOTIDE SEQUENCE [LARGE SCALE GENOMIC DNA]</scope>
    <source>
        <strain evidence="1 2">FJAT-4402</strain>
    </source>
</reference>
<gene>
    <name evidence="1" type="ORF">AM592_12735</name>
</gene>
<evidence type="ECO:0000313" key="1">
    <source>
        <dbReference type="EMBL" id="ALC82354.1"/>
    </source>
</evidence>
<dbReference type="AlphaFoldDB" id="A0A0M4FKM4"/>
<keyword evidence="1" id="KW-0167">Capsid protein</keyword>
<dbReference type="InterPro" id="IPR020256">
    <property type="entry name" value="Spore_coat_CotJA"/>
</dbReference>
<protein>
    <submittedName>
        <fullName evidence="1">Spore coat protein CotJA</fullName>
    </submittedName>
</protein>
<keyword evidence="2" id="KW-1185">Reference proteome</keyword>
<dbReference type="Pfam" id="PF11007">
    <property type="entry name" value="CotJA"/>
    <property type="match status" value="1"/>
</dbReference>
<dbReference type="EMBL" id="CP012600">
    <property type="protein sequence ID" value="ALC82354.1"/>
    <property type="molecule type" value="Genomic_DNA"/>
</dbReference>
<sequence>MKDNQAQAYYTKTKTYIPYRSPYDPCPPIGVKYYSTPPNLYLGFQPPNLQQFPPHEALKKGTLWPVFYDYYDNPYKKGGR</sequence>
<keyword evidence="1" id="KW-0946">Virion</keyword>
<proteinExistence type="predicted"/>
<dbReference type="STRING" id="1441095.AM592_12735"/>